<dbReference type="Proteomes" id="UP001317822">
    <property type="component" value="Chromosome"/>
</dbReference>
<organism evidence="2 3">
    <name type="scientific">Lysobacter auxotrophicus</name>
    <dbReference type="NCBI Taxonomy" id="2992573"/>
    <lineage>
        <taxon>Bacteria</taxon>
        <taxon>Pseudomonadati</taxon>
        <taxon>Pseudomonadota</taxon>
        <taxon>Gammaproteobacteria</taxon>
        <taxon>Lysobacterales</taxon>
        <taxon>Lysobacteraceae</taxon>
        <taxon>Lysobacter</taxon>
    </lineage>
</organism>
<dbReference type="EMBL" id="AP027041">
    <property type="protein sequence ID" value="BDU17885.1"/>
    <property type="molecule type" value="Genomic_DNA"/>
</dbReference>
<feature type="signal peptide" evidence="1">
    <location>
        <begin position="1"/>
        <end position="35"/>
    </location>
</feature>
<keyword evidence="3" id="KW-1185">Reference proteome</keyword>
<name>A0ABM8DGY0_9GAMM</name>
<accession>A0ABM8DGY0</accession>
<keyword evidence="1" id="KW-0732">Signal</keyword>
<evidence type="ECO:0000256" key="1">
    <source>
        <dbReference type="SAM" id="SignalP"/>
    </source>
</evidence>
<evidence type="ECO:0000313" key="3">
    <source>
        <dbReference type="Proteomes" id="UP001317822"/>
    </source>
</evidence>
<protein>
    <submittedName>
        <fullName evidence="2">Uncharacterized protein</fullName>
    </submittedName>
</protein>
<reference evidence="2 3" key="1">
    <citation type="journal article" date="2023" name="Int. J. Syst. Evol. Microbiol.">
        <title>Physiological and genomic analyses of cobalamin (vitamin B12)-auxotrophy of Lysobacter auxotrophicus sp. nov., a methionine-auxotrophic chitinolytic bacterium isolated from chitin-treated soil.</title>
        <authorList>
            <person name="Saito A."/>
            <person name="Dohra H."/>
            <person name="Hamada M."/>
            <person name="Moriuchi R."/>
            <person name="Kotsuchibashi Y."/>
            <person name="Mori K."/>
        </authorList>
    </citation>
    <scope>NUCLEOTIDE SEQUENCE [LARGE SCALE GENOMIC DNA]</scope>
    <source>
        <strain evidence="2 3">5-21a</strain>
    </source>
</reference>
<gene>
    <name evidence="2" type="ORF">LA521A_30860</name>
</gene>
<evidence type="ECO:0000313" key="2">
    <source>
        <dbReference type="EMBL" id="BDU17885.1"/>
    </source>
</evidence>
<proteinExistence type="predicted"/>
<feature type="chain" id="PRO_5045156121" evidence="1">
    <location>
        <begin position="36"/>
        <end position="152"/>
    </location>
</feature>
<sequence length="152" mass="15941">MGMINALKAHGAPVASLALSLALACALTTTARAQATDAGDVKSLPLETQKAVNEIAQSLMQVNDTDTALSCDKAVENARYGLETMLEVGQKNADGGYIDRAGFEAQAVKLRAALAEVTPQDCAAATGEKQAFYRCMSSDYNHVTACASAHRF</sequence>